<reference evidence="1 2" key="1">
    <citation type="submission" date="2018-09" db="EMBL/GenBank/DDBJ databases">
        <authorList>
            <person name="Peiro R."/>
            <person name="Begona"/>
            <person name="Cbmso G."/>
            <person name="Lopez M."/>
            <person name="Gonzalez S."/>
        </authorList>
    </citation>
    <scope>NUCLEOTIDE SEQUENCE [LARGE SCALE GENOMIC DNA]</scope>
</reference>
<dbReference type="AlphaFoldDB" id="A0A3P3ZGR7"/>
<gene>
    <name evidence="1" type="ORF">LBRM2904_34.0840</name>
</gene>
<dbReference type="EMBL" id="LS997633">
    <property type="protein sequence ID" value="SYZ69379.1"/>
    <property type="molecule type" value="Genomic_DNA"/>
</dbReference>
<accession>A0A3P3ZGR7</accession>
<evidence type="ECO:0000313" key="2">
    <source>
        <dbReference type="Proteomes" id="UP000319462"/>
    </source>
</evidence>
<sequence length="73" mass="7501">MLAGLAEGLLCVVEGVTGTAAPAEQVVAGIIADVLGLRFELFRIIFGILTTDNGSRATLVKLAIACNELLACL</sequence>
<organism evidence="1 2">
    <name type="scientific">Leishmania braziliensis MHOM/BR/75/M2904</name>
    <dbReference type="NCBI Taxonomy" id="420245"/>
    <lineage>
        <taxon>Eukaryota</taxon>
        <taxon>Discoba</taxon>
        <taxon>Euglenozoa</taxon>
        <taxon>Kinetoplastea</taxon>
        <taxon>Metakinetoplastina</taxon>
        <taxon>Trypanosomatida</taxon>
        <taxon>Trypanosomatidae</taxon>
        <taxon>Leishmaniinae</taxon>
        <taxon>Leishmania</taxon>
        <taxon>Leishmania braziliensis species complex</taxon>
    </lineage>
</organism>
<protein>
    <submittedName>
        <fullName evidence="1">Hypothetical_protein</fullName>
    </submittedName>
</protein>
<proteinExistence type="predicted"/>
<dbReference type="Proteomes" id="UP000319462">
    <property type="component" value="Chromosome 34"/>
</dbReference>
<name>A0A3P3ZGR7_LEIBR</name>
<evidence type="ECO:0000313" key="1">
    <source>
        <dbReference type="EMBL" id="SYZ69379.1"/>
    </source>
</evidence>